<dbReference type="EMBL" id="GGEC01089647">
    <property type="protein sequence ID" value="MBX70131.1"/>
    <property type="molecule type" value="Transcribed_RNA"/>
</dbReference>
<sequence>MPLAVHLASEANLGTPQQKGTKLVLIIIILH</sequence>
<evidence type="ECO:0000313" key="1">
    <source>
        <dbReference type="EMBL" id="MBX70131.1"/>
    </source>
</evidence>
<proteinExistence type="predicted"/>
<reference evidence="1" key="1">
    <citation type="submission" date="2018-02" db="EMBL/GenBank/DDBJ databases">
        <title>Rhizophora mucronata_Transcriptome.</title>
        <authorList>
            <person name="Meera S.P."/>
            <person name="Sreeshan A."/>
            <person name="Augustine A."/>
        </authorList>
    </citation>
    <scope>NUCLEOTIDE SEQUENCE</scope>
    <source>
        <tissue evidence="1">Leaf</tissue>
    </source>
</reference>
<accession>A0A2P2QTA5</accession>
<dbReference type="AlphaFoldDB" id="A0A2P2QTA5"/>
<organism evidence="1">
    <name type="scientific">Rhizophora mucronata</name>
    <name type="common">Asiatic mangrove</name>
    <dbReference type="NCBI Taxonomy" id="61149"/>
    <lineage>
        <taxon>Eukaryota</taxon>
        <taxon>Viridiplantae</taxon>
        <taxon>Streptophyta</taxon>
        <taxon>Embryophyta</taxon>
        <taxon>Tracheophyta</taxon>
        <taxon>Spermatophyta</taxon>
        <taxon>Magnoliopsida</taxon>
        <taxon>eudicotyledons</taxon>
        <taxon>Gunneridae</taxon>
        <taxon>Pentapetalae</taxon>
        <taxon>rosids</taxon>
        <taxon>fabids</taxon>
        <taxon>Malpighiales</taxon>
        <taxon>Rhizophoraceae</taxon>
        <taxon>Rhizophora</taxon>
    </lineage>
</organism>
<protein>
    <submittedName>
        <fullName evidence="1">Uncharacterized protein</fullName>
    </submittedName>
</protein>
<name>A0A2P2QTA5_RHIMU</name>